<dbReference type="PANTHER" id="PTHR23090">
    <property type="entry name" value="NH 3 /GLUTAMINE-DEPENDENT NAD + SYNTHETASE"/>
    <property type="match status" value="1"/>
</dbReference>
<dbReference type="Pfam" id="PF00795">
    <property type="entry name" value="CN_hydrolase"/>
    <property type="match status" value="1"/>
</dbReference>
<sequence>MSGKGKAKIKLLRTKRATKQTQTKEKMLASQCSSHVNLRVALSQMNSVVGDFEYNAGRIKNCLEEATKFGADLVLFPELALTGYPPEDLLLKNDFIAKNKKIL</sequence>
<reference evidence="3" key="1">
    <citation type="submission" date="2018-05" db="EMBL/GenBank/DDBJ databases">
        <authorList>
            <person name="Lanie J.A."/>
            <person name="Ng W.-L."/>
            <person name="Kazmierczak K.M."/>
            <person name="Andrzejewski T.M."/>
            <person name="Davidsen T.M."/>
            <person name="Wayne K.J."/>
            <person name="Tettelin H."/>
            <person name="Glass J.I."/>
            <person name="Rusch D."/>
            <person name="Podicherti R."/>
            <person name="Tsui H.-C.T."/>
            <person name="Winkler M.E."/>
        </authorList>
    </citation>
    <scope>NUCLEOTIDE SEQUENCE</scope>
</reference>
<dbReference type="GO" id="GO:0005737">
    <property type="term" value="C:cytoplasm"/>
    <property type="evidence" value="ECO:0007669"/>
    <property type="project" value="InterPro"/>
</dbReference>
<dbReference type="PROSITE" id="PS00920">
    <property type="entry name" value="NITRIL_CHT_1"/>
    <property type="match status" value="1"/>
</dbReference>
<name>A0A382V9S3_9ZZZZ</name>
<protein>
    <recommendedName>
        <fullName evidence="2">CN hydrolase domain-containing protein</fullName>
    </recommendedName>
</protein>
<dbReference type="AlphaFoldDB" id="A0A382V9S3"/>
<dbReference type="Gene3D" id="3.60.110.10">
    <property type="entry name" value="Carbon-nitrogen hydrolase"/>
    <property type="match status" value="1"/>
</dbReference>
<organism evidence="3">
    <name type="scientific">marine metagenome</name>
    <dbReference type="NCBI Taxonomy" id="408172"/>
    <lineage>
        <taxon>unclassified sequences</taxon>
        <taxon>metagenomes</taxon>
        <taxon>ecological metagenomes</taxon>
    </lineage>
</organism>
<feature type="non-terminal residue" evidence="3">
    <location>
        <position position="103"/>
    </location>
</feature>
<evidence type="ECO:0000313" key="3">
    <source>
        <dbReference type="EMBL" id="SVD43286.1"/>
    </source>
</evidence>
<gene>
    <name evidence="3" type="ORF">METZ01_LOCUS396140</name>
</gene>
<dbReference type="InterPro" id="IPR036526">
    <property type="entry name" value="C-N_Hydrolase_sf"/>
</dbReference>
<feature type="domain" description="CN hydrolase" evidence="2">
    <location>
        <begin position="38"/>
        <end position="103"/>
    </location>
</feature>
<dbReference type="EMBL" id="UINC01150314">
    <property type="protein sequence ID" value="SVD43286.1"/>
    <property type="molecule type" value="Genomic_DNA"/>
</dbReference>
<dbReference type="SUPFAM" id="SSF56317">
    <property type="entry name" value="Carbon-nitrogen hydrolase"/>
    <property type="match status" value="1"/>
</dbReference>
<dbReference type="PANTHER" id="PTHR23090:SF9">
    <property type="entry name" value="GLUTAMINE-DEPENDENT NAD(+) SYNTHETASE"/>
    <property type="match status" value="1"/>
</dbReference>
<proteinExistence type="predicted"/>
<dbReference type="GO" id="GO:0009435">
    <property type="term" value="P:NAD+ biosynthetic process"/>
    <property type="evidence" value="ECO:0007669"/>
    <property type="project" value="InterPro"/>
</dbReference>
<evidence type="ECO:0000259" key="2">
    <source>
        <dbReference type="PROSITE" id="PS50263"/>
    </source>
</evidence>
<dbReference type="GO" id="GO:0003952">
    <property type="term" value="F:NAD+ synthase (glutamine-hydrolyzing) activity"/>
    <property type="evidence" value="ECO:0007669"/>
    <property type="project" value="InterPro"/>
</dbReference>
<dbReference type="InterPro" id="IPR000132">
    <property type="entry name" value="Nitrilase/CN_hydratase_CS"/>
</dbReference>
<dbReference type="GO" id="GO:0004359">
    <property type="term" value="F:glutaminase activity"/>
    <property type="evidence" value="ECO:0007669"/>
    <property type="project" value="InterPro"/>
</dbReference>
<accession>A0A382V9S3</accession>
<dbReference type="InterPro" id="IPR003694">
    <property type="entry name" value="NAD_synthase"/>
</dbReference>
<dbReference type="GO" id="GO:0000257">
    <property type="term" value="F:nitrilase activity"/>
    <property type="evidence" value="ECO:0007669"/>
    <property type="project" value="UniProtKB-ARBA"/>
</dbReference>
<keyword evidence="1" id="KW-0436">Ligase</keyword>
<dbReference type="PROSITE" id="PS50263">
    <property type="entry name" value="CN_HYDROLASE"/>
    <property type="match status" value="1"/>
</dbReference>
<dbReference type="InterPro" id="IPR003010">
    <property type="entry name" value="C-N_Hydrolase"/>
</dbReference>
<evidence type="ECO:0000256" key="1">
    <source>
        <dbReference type="ARBA" id="ARBA00022598"/>
    </source>
</evidence>